<dbReference type="EMBL" id="AP024238">
    <property type="protein sequence ID" value="BCO25457.1"/>
    <property type="molecule type" value="Genomic_DNA"/>
</dbReference>
<feature type="signal peptide" evidence="2">
    <location>
        <begin position="1"/>
        <end position="27"/>
    </location>
</feature>
<keyword evidence="2" id="KW-0732">Signal</keyword>
<organism evidence="3 4">
    <name type="scientific">Rhodoferax lithotrophicus</name>
    <dbReference type="NCBI Taxonomy" id="2798804"/>
    <lineage>
        <taxon>Bacteria</taxon>
        <taxon>Pseudomonadati</taxon>
        <taxon>Pseudomonadota</taxon>
        <taxon>Betaproteobacteria</taxon>
        <taxon>Burkholderiales</taxon>
        <taxon>Comamonadaceae</taxon>
        <taxon>Rhodoferax</taxon>
    </lineage>
</organism>
<sequence length="96" mass="10196">MKKSLTALACAALFAVSLFTPMREVSAQTTPQFDSPAAAAAPKPHKKKVHAKTGAKVKAAKASKTKVAGKVKKTKKNKKIKTGKTKAKRTKAHKTL</sequence>
<protein>
    <recommendedName>
        <fullName evidence="5">Acid shock protein</fullName>
    </recommendedName>
</protein>
<keyword evidence="4" id="KW-1185">Reference proteome</keyword>
<gene>
    <name evidence="3" type="ORF">MIZ03_0317</name>
</gene>
<evidence type="ECO:0008006" key="5">
    <source>
        <dbReference type="Google" id="ProtNLM"/>
    </source>
</evidence>
<evidence type="ECO:0000313" key="4">
    <source>
        <dbReference type="Proteomes" id="UP000824366"/>
    </source>
</evidence>
<feature type="chain" id="PRO_5046254947" description="Acid shock protein" evidence="2">
    <location>
        <begin position="28"/>
        <end position="96"/>
    </location>
</feature>
<evidence type="ECO:0000313" key="3">
    <source>
        <dbReference type="EMBL" id="BCO25457.1"/>
    </source>
</evidence>
<evidence type="ECO:0000256" key="2">
    <source>
        <dbReference type="SAM" id="SignalP"/>
    </source>
</evidence>
<dbReference type="Proteomes" id="UP000824366">
    <property type="component" value="Chromosome"/>
</dbReference>
<feature type="region of interest" description="Disordered" evidence="1">
    <location>
        <begin position="25"/>
        <end position="96"/>
    </location>
</feature>
<dbReference type="RefSeq" id="WP_223907137.1">
    <property type="nucleotide sequence ID" value="NZ_AP024238.1"/>
</dbReference>
<reference evidence="3 4" key="1">
    <citation type="journal article" date="2021" name="Microbiol. Spectr.">
        <title>A Single Bacterium Capable of Oxidation and Reduction of Iron at Circumneutral pH.</title>
        <authorList>
            <person name="Kato S."/>
            <person name="Ohkuma M."/>
        </authorList>
    </citation>
    <scope>NUCLEOTIDE SEQUENCE [LARGE SCALE GENOMIC DNA]</scope>
    <source>
        <strain evidence="3 4">MIZ03</strain>
    </source>
</reference>
<proteinExistence type="predicted"/>
<evidence type="ECO:0000256" key="1">
    <source>
        <dbReference type="SAM" id="MobiDB-lite"/>
    </source>
</evidence>
<accession>A0ABM7MGX2</accession>
<feature type="compositionally biased region" description="Basic residues" evidence="1">
    <location>
        <begin position="43"/>
        <end position="96"/>
    </location>
</feature>
<name>A0ABM7MGX2_9BURK</name>